<organism evidence="5 6">
    <name type="scientific">Commensalibacter nepenthis</name>
    <dbReference type="NCBI Taxonomy" id="3043872"/>
    <lineage>
        <taxon>Bacteria</taxon>
        <taxon>Pseudomonadati</taxon>
        <taxon>Pseudomonadota</taxon>
        <taxon>Alphaproteobacteria</taxon>
        <taxon>Acetobacterales</taxon>
        <taxon>Acetobacteraceae</taxon>
    </lineage>
</organism>
<keyword evidence="2 5" id="KW-0808">Transferase</keyword>
<dbReference type="PANTHER" id="PTHR20961">
    <property type="entry name" value="GLYCOSYLTRANSFERASE"/>
    <property type="match status" value="1"/>
</dbReference>
<accession>A0ABT6Q7R9</accession>
<keyword evidence="3" id="KW-0325">Glycoprotein</keyword>
<name>A0ABT6Q7R9_9PROT</name>
<gene>
    <name evidence="5" type="ORF">QJV33_05915</name>
</gene>
<dbReference type="GO" id="GO:0016757">
    <property type="term" value="F:glycosyltransferase activity"/>
    <property type="evidence" value="ECO:0007669"/>
    <property type="project" value="UniProtKB-KW"/>
</dbReference>
<sequence length="372" mass="42889">MIEYLPSSFIFRLAPPDFDPEVKIIRAIKDNKEWVKPDFSSSYHRLQQFSLEDEWDTTPPYRHVAYNLLFEQVVISSESGLIRTHDGRMVADTFDHAQSSLDLFQYTDPHHVAIPKPQEKITGCWLSLLSSNQDNYYHCLVMNIGKLFQINPYEAIMIDGVLIPHHLTDVEYRAVKVALKLVFGDRAIEIKKIQWGQSIEVEKIFFPWNAVAVFFGYTHSGVISFFRQLSLVLDPLEVPLPTKFYIDRRAASNRVLQNEDELIEILEQHEFAIIQLEYLTFDEQLHLFANADHIIGAHGAGLANMVFCKPGTQIIELMPHTLVRWCYRQIAMVADLPYQCIITQSNSENEGIPPAWASHQISIPHILDVLKR</sequence>
<reference evidence="5" key="1">
    <citation type="submission" date="2023-05" db="EMBL/GenBank/DDBJ databases">
        <title>Whole genome sequence of Commensalibacter sp.</title>
        <authorList>
            <person name="Charoenyingcharoen P."/>
            <person name="Yukphan P."/>
        </authorList>
    </citation>
    <scope>NUCLEOTIDE SEQUENCE</scope>
    <source>
        <strain evidence="5">TBRC 10068</strain>
    </source>
</reference>
<dbReference type="EC" id="2.4.-.-" evidence="5"/>
<evidence type="ECO:0000256" key="1">
    <source>
        <dbReference type="ARBA" id="ARBA00022676"/>
    </source>
</evidence>
<feature type="domain" description="Glycosyltransferase 61 catalytic" evidence="4">
    <location>
        <begin position="165"/>
        <end position="315"/>
    </location>
</feature>
<dbReference type="InterPro" id="IPR007657">
    <property type="entry name" value="Glycosyltransferase_61"/>
</dbReference>
<evidence type="ECO:0000313" key="5">
    <source>
        <dbReference type="EMBL" id="MDI2112822.1"/>
    </source>
</evidence>
<comment type="caution">
    <text evidence="5">The sequence shown here is derived from an EMBL/GenBank/DDBJ whole genome shotgun (WGS) entry which is preliminary data.</text>
</comment>
<keyword evidence="6" id="KW-1185">Reference proteome</keyword>
<dbReference type="Proteomes" id="UP001431775">
    <property type="component" value="Unassembled WGS sequence"/>
</dbReference>
<dbReference type="Pfam" id="PF04577">
    <property type="entry name" value="Glyco_transf_61"/>
    <property type="match status" value="1"/>
</dbReference>
<evidence type="ECO:0000256" key="3">
    <source>
        <dbReference type="ARBA" id="ARBA00023180"/>
    </source>
</evidence>
<protein>
    <submittedName>
        <fullName evidence="5">Glycosyltransferase family 61 protein</fullName>
        <ecNumber evidence="5">2.4.-.-</ecNumber>
    </submittedName>
</protein>
<dbReference type="EMBL" id="JASBAN010000001">
    <property type="protein sequence ID" value="MDI2112822.1"/>
    <property type="molecule type" value="Genomic_DNA"/>
</dbReference>
<evidence type="ECO:0000313" key="6">
    <source>
        <dbReference type="Proteomes" id="UP001431775"/>
    </source>
</evidence>
<proteinExistence type="predicted"/>
<dbReference type="RefSeq" id="WP_281462449.1">
    <property type="nucleotide sequence ID" value="NZ_JASBAN010000001.1"/>
</dbReference>
<evidence type="ECO:0000256" key="2">
    <source>
        <dbReference type="ARBA" id="ARBA00022679"/>
    </source>
</evidence>
<evidence type="ECO:0000259" key="4">
    <source>
        <dbReference type="Pfam" id="PF04577"/>
    </source>
</evidence>
<keyword evidence="1 5" id="KW-0328">Glycosyltransferase</keyword>
<dbReference type="InterPro" id="IPR049625">
    <property type="entry name" value="Glyco_transf_61_cat"/>
</dbReference>